<proteinExistence type="predicted"/>
<reference evidence="2" key="1">
    <citation type="journal article" date="2014" name="Front. Microbiol.">
        <title>High frequency of phylogenetically diverse reductive dehalogenase-homologous genes in deep subseafloor sedimentary metagenomes.</title>
        <authorList>
            <person name="Kawai M."/>
            <person name="Futagami T."/>
            <person name="Toyoda A."/>
            <person name="Takaki Y."/>
            <person name="Nishi S."/>
            <person name="Hori S."/>
            <person name="Arai W."/>
            <person name="Tsubouchi T."/>
            <person name="Morono Y."/>
            <person name="Uchiyama I."/>
            <person name="Ito T."/>
            <person name="Fujiyama A."/>
            <person name="Inagaki F."/>
            <person name="Takami H."/>
        </authorList>
    </citation>
    <scope>NUCLEOTIDE SEQUENCE</scope>
    <source>
        <strain evidence="2">Expedition CK06-06</strain>
    </source>
</reference>
<organism evidence="2">
    <name type="scientific">marine sediment metagenome</name>
    <dbReference type="NCBI Taxonomy" id="412755"/>
    <lineage>
        <taxon>unclassified sequences</taxon>
        <taxon>metagenomes</taxon>
        <taxon>ecological metagenomes</taxon>
    </lineage>
</organism>
<protein>
    <submittedName>
        <fullName evidence="2">Uncharacterized protein</fullName>
    </submittedName>
</protein>
<gene>
    <name evidence="1" type="ORF">S03H2_17499</name>
    <name evidence="2" type="ORF">S06H3_59013</name>
</gene>
<comment type="caution">
    <text evidence="2">The sequence shown here is derived from an EMBL/GenBank/DDBJ whole genome shotgun (WGS) entry which is preliminary data.</text>
</comment>
<dbReference type="EMBL" id="BARV01038276">
    <property type="protein sequence ID" value="GAI58239.1"/>
    <property type="molecule type" value="Genomic_DNA"/>
</dbReference>
<name>X1RRV0_9ZZZZ</name>
<dbReference type="AlphaFoldDB" id="X1RRV0"/>
<sequence length="65" mass="7757">MLGKFIELPITTDCSGKYPVKWDKKLEILYFYDESIEKYIQLYDCTINVGEYKTKIEYTGILEYV</sequence>
<accession>X1RRV0</accession>
<evidence type="ECO:0000313" key="1">
    <source>
        <dbReference type="EMBL" id="GAH32270.1"/>
    </source>
</evidence>
<evidence type="ECO:0000313" key="2">
    <source>
        <dbReference type="EMBL" id="GAI58239.1"/>
    </source>
</evidence>
<dbReference type="EMBL" id="BARU01009033">
    <property type="protein sequence ID" value="GAH32270.1"/>
    <property type="molecule type" value="Genomic_DNA"/>
</dbReference>